<evidence type="ECO:0000256" key="7">
    <source>
        <dbReference type="ARBA" id="ARBA00022989"/>
    </source>
</evidence>
<keyword evidence="8 11" id="KW-0472">Membrane</keyword>
<keyword evidence="5" id="KW-0997">Cell inner membrane</keyword>
<dbReference type="InterPro" id="IPR012902">
    <property type="entry name" value="N_methyl_site"/>
</dbReference>
<evidence type="ECO:0000256" key="2">
    <source>
        <dbReference type="ARBA" id="ARBA00021549"/>
    </source>
</evidence>
<dbReference type="Proteomes" id="UP000013034">
    <property type="component" value="Unassembled WGS sequence"/>
</dbReference>
<gene>
    <name evidence="13" type="ORF">F993_03784</name>
</gene>
<feature type="domain" description="General secretion pathway GspH" evidence="12">
    <location>
        <begin position="43"/>
        <end position="152"/>
    </location>
</feature>
<keyword evidence="6 11" id="KW-0812">Transmembrane</keyword>
<evidence type="ECO:0000256" key="6">
    <source>
        <dbReference type="ARBA" id="ARBA00022692"/>
    </source>
</evidence>
<dbReference type="InterPro" id="IPR045584">
    <property type="entry name" value="Pilin-like"/>
</dbReference>
<dbReference type="NCBIfam" id="TIGR02532">
    <property type="entry name" value="IV_pilin_GFxxxE"/>
    <property type="match status" value="1"/>
</dbReference>
<organism evidence="13 14">
    <name type="scientific">Acinetobacter proteolyticus</name>
    <dbReference type="NCBI Taxonomy" id="1776741"/>
    <lineage>
        <taxon>Bacteria</taxon>
        <taxon>Pseudomonadati</taxon>
        <taxon>Pseudomonadota</taxon>
        <taxon>Gammaproteobacteria</taxon>
        <taxon>Moraxellales</taxon>
        <taxon>Moraxellaceae</taxon>
        <taxon>Acinetobacter</taxon>
    </lineage>
</organism>
<evidence type="ECO:0000256" key="3">
    <source>
        <dbReference type="ARBA" id="ARBA00022475"/>
    </source>
</evidence>
<comment type="similarity">
    <text evidence="9">Belongs to the GSP H family.</text>
</comment>
<keyword evidence="3" id="KW-1003">Cell membrane</keyword>
<evidence type="ECO:0000256" key="4">
    <source>
        <dbReference type="ARBA" id="ARBA00022481"/>
    </source>
</evidence>
<dbReference type="Gene3D" id="3.30.700.10">
    <property type="entry name" value="Glycoprotein, Type 4 Pilin"/>
    <property type="match status" value="1"/>
</dbReference>
<evidence type="ECO:0000256" key="8">
    <source>
        <dbReference type="ARBA" id="ARBA00023136"/>
    </source>
</evidence>
<dbReference type="RefSeq" id="WP_004657472.1">
    <property type="nucleotide sequence ID" value="NZ_KB849179.1"/>
</dbReference>
<evidence type="ECO:0000313" key="14">
    <source>
        <dbReference type="Proteomes" id="UP000013034"/>
    </source>
</evidence>
<accession>A0ABN0J9L0</accession>
<comment type="caution">
    <text evidence="13">The sequence shown here is derived from an EMBL/GenBank/DDBJ whole genome shotgun (WGS) entry which is preliminary data.</text>
</comment>
<keyword evidence="4" id="KW-0488">Methylation</keyword>
<protein>
    <recommendedName>
        <fullName evidence="2">Type II secretion system protein H</fullName>
    </recommendedName>
    <alternativeName>
        <fullName evidence="10">General secretion pathway protein H</fullName>
    </alternativeName>
</protein>
<keyword evidence="14" id="KW-1185">Reference proteome</keyword>
<name>A0ABN0J9L0_9GAMM</name>
<keyword evidence="7 11" id="KW-1133">Transmembrane helix</keyword>
<dbReference type="EMBL" id="APOI01000030">
    <property type="protein sequence ID" value="ENU21855.1"/>
    <property type="molecule type" value="Genomic_DNA"/>
</dbReference>
<dbReference type="Pfam" id="PF12019">
    <property type="entry name" value="GspH"/>
    <property type="match status" value="1"/>
</dbReference>
<comment type="subcellular location">
    <subcellularLocation>
        <location evidence="1">Cell inner membrane</location>
        <topology evidence="1">Single-pass membrane protein</topology>
    </subcellularLocation>
</comment>
<evidence type="ECO:0000259" key="12">
    <source>
        <dbReference type="Pfam" id="PF12019"/>
    </source>
</evidence>
<dbReference type="InterPro" id="IPR022346">
    <property type="entry name" value="T2SS_GspH"/>
</dbReference>
<evidence type="ECO:0000256" key="1">
    <source>
        <dbReference type="ARBA" id="ARBA00004377"/>
    </source>
</evidence>
<evidence type="ECO:0000256" key="5">
    <source>
        <dbReference type="ARBA" id="ARBA00022519"/>
    </source>
</evidence>
<dbReference type="PROSITE" id="PS00409">
    <property type="entry name" value="PROKAR_NTER_METHYL"/>
    <property type="match status" value="1"/>
</dbReference>
<feature type="transmembrane region" description="Helical" evidence="11">
    <location>
        <begin position="12"/>
        <end position="34"/>
    </location>
</feature>
<dbReference type="Pfam" id="PF07963">
    <property type="entry name" value="N_methyl"/>
    <property type="match status" value="1"/>
</dbReference>
<evidence type="ECO:0000313" key="13">
    <source>
        <dbReference type="EMBL" id="ENU21855.1"/>
    </source>
</evidence>
<evidence type="ECO:0000256" key="9">
    <source>
        <dbReference type="ARBA" id="ARBA00025772"/>
    </source>
</evidence>
<evidence type="ECO:0000256" key="11">
    <source>
        <dbReference type="SAM" id="Phobius"/>
    </source>
</evidence>
<dbReference type="SUPFAM" id="SSF54523">
    <property type="entry name" value="Pili subunits"/>
    <property type="match status" value="1"/>
</dbReference>
<proteinExistence type="inferred from homology"/>
<evidence type="ECO:0000256" key="10">
    <source>
        <dbReference type="ARBA" id="ARBA00030775"/>
    </source>
</evidence>
<reference evidence="13 14" key="1">
    <citation type="submission" date="2013-02" db="EMBL/GenBank/DDBJ databases">
        <title>The Genome Sequence of Acinetobacter sp. NIPH 809.</title>
        <authorList>
            <consortium name="The Broad Institute Genome Sequencing Platform"/>
            <consortium name="The Broad Institute Genome Sequencing Center for Infectious Disease"/>
            <person name="Cerqueira G."/>
            <person name="Feldgarden M."/>
            <person name="Courvalin P."/>
            <person name="Perichon B."/>
            <person name="Grillot-Courvalin C."/>
            <person name="Clermont D."/>
            <person name="Rocha E."/>
            <person name="Yoon E.-J."/>
            <person name="Nemec A."/>
            <person name="Walker B."/>
            <person name="Young S.K."/>
            <person name="Zeng Q."/>
            <person name="Gargeya S."/>
            <person name="Fitzgerald M."/>
            <person name="Haas B."/>
            <person name="Abouelleil A."/>
            <person name="Alvarado L."/>
            <person name="Arachchi H.M."/>
            <person name="Berlin A.M."/>
            <person name="Chapman S.B."/>
            <person name="Dewar J."/>
            <person name="Goldberg J."/>
            <person name="Griggs A."/>
            <person name="Gujja S."/>
            <person name="Hansen M."/>
            <person name="Howarth C."/>
            <person name="Imamovic A."/>
            <person name="Larimer J."/>
            <person name="McCowan C."/>
            <person name="Murphy C."/>
            <person name="Neiman D."/>
            <person name="Pearson M."/>
            <person name="Priest M."/>
            <person name="Roberts A."/>
            <person name="Saif S."/>
            <person name="Shea T."/>
            <person name="Sisk P."/>
            <person name="Sykes S."/>
            <person name="Wortman J."/>
            <person name="Nusbaum C."/>
            <person name="Birren B."/>
        </authorList>
    </citation>
    <scope>NUCLEOTIDE SEQUENCE [LARGE SCALE GENOMIC DNA]</scope>
    <source>
        <strain evidence="13 14">NIPH 809</strain>
    </source>
</reference>
<sequence>MGKSQGFTLIELMLAISVLGVIATMAAPSMSNLMEKRRYERNARELLTALSQAKSQAILNRTNIDAYLAASSGSTNNARTLSWGVANSNTSLTISPTPTSVSVITTPPSTTTTTTSALRFDSNGLVANITGDTTITLCNSKLLIQKPIVITRLGAYIIKPDTTVSAC</sequence>